<dbReference type="AlphaFoldDB" id="A0A1Y2K9J6"/>
<comment type="caution">
    <text evidence="1">The sequence shown here is derived from an EMBL/GenBank/DDBJ whole genome shotgun (WGS) entry which is preliminary data.</text>
</comment>
<keyword evidence="2" id="KW-1185">Reference proteome</keyword>
<reference evidence="1 2" key="1">
    <citation type="journal article" date="2016" name="BMC Genomics">
        <title>Combined genomic and structural analyses of a cultured magnetotactic bacterium reveals its niche adaptation to a dynamic environment.</title>
        <authorList>
            <person name="Araujo A.C."/>
            <person name="Morillo V."/>
            <person name="Cypriano J."/>
            <person name="Teixeira L.C."/>
            <person name="Leao P."/>
            <person name="Lyra S."/>
            <person name="Almeida L.G."/>
            <person name="Bazylinski D.A."/>
            <person name="Vasconcellos A.T."/>
            <person name="Abreu F."/>
            <person name="Lins U."/>
        </authorList>
    </citation>
    <scope>NUCLEOTIDE SEQUENCE [LARGE SCALE GENOMIC DNA]</scope>
    <source>
        <strain evidence="1 2">IT-1</strain>
    </source>
</reference>
<evidence type="ECO:0008006" key="3">
    <source>
        <dbReference type="Google" id="ProtNLM"/>
    </source>
</evidence>
<dbReference type="RefSeq" id="WP_085441112.1">
    <property type="nucleotide sequence ID" value="NZ_LVJN01000015.1"/>
</dbReference>
<accession>A0A1Y2K9J6</accession>
<evidence type="ECO:0000313" key="2">
    <source>
        <dbReference type="Proteomes" id="UP000194003"/>
    </source>
</evidence>
<organism evidence="1 2">
    <name type="scientific">Magnetofaba australis IT-1</name>
    <dbReference type="NCBI Taxonomy" id="1434232"/>
    <lineage>
        <taxon>Bacteria</taxon>
        <taxon>Pseudomonadati</taxon>
        <taxon>Pseudomonadota</taxon>
        <taxon>Magnetococcia</taxon>
        <taxon>Magnetococcales</taxon>
        <taxon>Magnetococcaceae</taxon>
        <taxon>Magnetofaba</taxon>
    </lineage>
</organism>
<sequence>MSPSNLPDNHPRNLRIGDLAQFSVLPEIPELSERAMEVTDIWTLDLQGETRTLFQLRDDRNRLYTLEVTADWGDRALAVGRELSRGEVGQLLPLDKLAEMFGEAVGVRMERVSEPDAFKGWTAPSYVQSVDAWKGYWLDGDYRHKRLPTYEEGLLEVDCYALRDDTGLHGFDAEVFANSETRIRALVFLPDNAITPLRSGQGSGAA</sequence>
<evidence type="ECO:0000313" key="1">
    <source>
        <dbReference type="EMBL" id="OSM07156.1"/>
    </source>
</evidence>
<name>A0A1Y2K9J6_9PROT</name>
<gene>
    <name evidence="1" type="ORF">MAIT1_03926</name>
</gene>
<dbReference type="Proteomes" id="UP000194003">
    <property type="component" value="Unassembled WGS sequence"/>
</dbReference>
<dbReference type="EMBL" id="LVJN01000015">
    <property type="protein sequence ID" value="OSM07156.1"/>
    <property type="molecule type" value="Genomic_DNA"/>
</dbReference>
<proteinExistence type="predicted"/>
<dbReference type="STRING" id="1434232.MAIT1_03926"/>
<protein>
    <recommendedName>
        <fullName evidence="3">DUF4178 domain-containing protein</fullName>
    </recommendedName>
</protein>